<dbReference type="Proteomes" id="UP000013827">
    <property type="component" value="Unassembled WGS sequence"/>
</dbReference>
<reference evidence="1" key="2">
    <citation type="submission" date="2024-10" db="UniProtKB">
        <authorList>
            <consortium name="EnsemblProtists"/>
        </authorList>
    </citation>
    <scope>IDENTIFICATION</scope>
</reference>
<dbReference type="GeneID" id="17284325"/>
<evidence type="ECO:0000313" key="1">
    <source>
        <dbReference type="EnsemblProtists" id="EOD39054"/>
    </source>
</evidence>
<dbReference type="HOGENOM" id="CLU_814894_0_0_1"/>
<dbReference type="EnsemblProtists" id="EOD39054">
    <property type="protein sequence ID" value="EOD39054"/>
    <property type="gene ID" value="EMIHUDRAFT_109074"/>
</dbReference>
<reference evidence="2" key="1">
    <citation type="journal article" date="2013" name="Nature">
        <title>Pan genome of the phytoplankton Emiliania underpins its global distribution.</title>
        <authorList>
            <person name="Read B.A."/>
            <person name="Kegel J."/>
            <person name="Klute M.J."/>
            <person name="Kuo A."/>
            <person name="Lefebvre S.C."/>
            <person name="Maumus F."/>
            <person name="Mayer C."/>
            <person name="Miller J."/>
            <person name="Monier A."/>
            <person name="Salamov A."/>
            <person name="Young J."/>
            <person name="Aguilar M."/>
            <person name="Claverie J.M."/>
            <person name="Frickenhaus S."/>
            <person name="Gonzalez K."/>
            <person name="Herman E.K."/>
            <person name="Lin Y.C."/>
            <person name="Napier J."/>
            <person name="Ogata H."/>
            <person name="Sarno A.F."/>
            <person name="Shmutz J."/>
            <person name="Schroeder D."/>
            <person name="de Vargas C."/>
            <person name="Verret F."/>
            <person name="von Dassow P."/>
            <person name="Valentin K."/>
            <person name="Van de Peer Y."/>
            <person name="Wheeler G."/>
            <person name="Dacks J.B."/>
            <person name="Delwiche C.F."/>
            <person name="Dyhrman S.T."/>
            <person name="Glockner G."/>
            <person name="John U."/>
            <person name="Richards T."/>
            <person name="Worden A.Z."/>
            <person name="Zhang X."/>
            <person name="Grigoriev I.V."/>
            <person name="Allen A.E."/>
            <person name="Bidle K."/>
            <person name="Borodovsky M."/>
            <person name="Bowler C."/>
            <person name="Brownlee C."/>
            <person name="Cock J.M."/>
            <person name="Elias M."/>
            <person name="Gladyshev V.N."/>
            <person name="Groth M."/>
            <person name="Guda C."/>
            <person name="Hadaegh A."/>
            <person name="Iglesias-Rodriguez M.D."/>
            <person name="Jenkins J."/>
            <person name="Jones B.M."/>
            <person name="Lawson T."/>
            <person name="Leese F."/>
            <person name="Lindquist E."/>
            <person name="Lobanov A."/>
            <person name="Lomsadze A."/>
            <person name="Malik S.B."/>
            <person name="Marsh M.E."/>
            <person name="Mackinder L."/>
            <person name="Mock T."/>
            <person name="Mueller-Roeber B."/>
            <person name="Pagarete A."/>
            <person name="Parker M."/>
            <person name="Probert I."/>
            <person name="Quesneville H."/>
            <person name="Raines C."/>
            <person name="Rensing S.A."/>
            <person name="Riano-Pachon D.M."/>
            <person name="Richier S."/>
            <person name="Rokitta S."/>
            <person name="Shiraiwa Y."/>
            <person name="Soanes D.M."/>
            <person name="van der Giezen M."/>
            <person name="Wahlund T.M."/>
            <person name="Williams B."/>
            <person name="Wilson W."/>
            <person name="Wolfe G."/>
            <person name="Wurch L.L."/>
        </authorList>
    </citation>
    <scope>NUCLEOTIDE SEQUENCE</scope>
</reference>
<dbReference type="AlphaFoldDB" id="A0A0D3KTG9"/>
<accession>A0A0D3KTG9</accession>
<evidence type="ECO:0000313" key="2">
    <source>
        <dbReference type="Proteomes" id="UP000013827"/>
    </source>
</evidence>
<organism evidence="1 2">
    <name type="scientific">Emiliania huxleyi (strain CCMP1516)</name>
    <dbReference type="NCBI Taxonomy" id="280463"/>
    <lineage>
        <taxon>Eukaryota</taxon>
        <taxon>Haptista</taxon>
        <taxon>Haptophyta</taxon>
        <taxon>Prymnesiophyceae</taxon>
        <taxon>Isochrysidales</taxon>
        <taxon>Noelaerhabdaceae</taxon>
        <taxon>Emiliania</taxon>
    </lineage>
</organism>
<dbReference type="KEGG" id="ehx:EMIHUDRAFT_109074"/>
<dbReference type="PaxDb" id="2903-EOD39054"/>
<dbReference type="RefSeq" id="XP_005791483.1">
    <property type="nucleotide sequence ID" value="XM_005791426.1"/>
</dbReference>
<proteinExistence type="predicted"/>
<name>A0A0D3KTG9_EMIH1</name>
<keyword evidence="2" id="KW-1185">Reference proteome</keyword>
<sequence>MCTLRCLTGTEGRHVLFNVTDAAEARLACGGVAGGALFERSSVYYWQQQRRPLAVKHEAICTKKVGFHVLTFGSHGSFRAAAHTLCAIVRRDSSTDSCTALDANHLPPSMRTRELFRTLGIGFWQWKPHIIMMRLRALPAGDVLYYLDRDTPAHAKHEDAAFCDHRHDQAAISLLTKQAGVKSFPVPIAKHDPRDVWAWEAGYCEPGFKWPLDNVGLGKTDYTAIYGPVASLRSTCKTLKTPQDGDYFCHLPEAASLFDALNEHDEKMLVLCHEIPAGTGSLARGDNGNSFLGAVRRTPMAFPFMGFDNMRSGRQLGELQHYILECHALRVDSVVWLELEQ</sequence>
<protein>
    <submittedName>
        <fullName evidence="1">Uncharacterized protein</fullName>
    </submittedName>
</protein>